<proteinExistence type="inferred from homology"/>
<keyword evidence="2 5" id="KW-0413">Isomerase</keyword>
<dbReference type="EC" id="5.3.1.9" evidence="5"/>
<dbReference type="CDD" id="cd05637">
    <property type="entry name" value="SIS_PGI_PMI_2"/>
    <property type="match status" value="1"/>
</dbReference>
<comment type="similarity">
    <text evidence="1">Belongs to the PGI/PMI family.</text>
</comment>
<evidence type="ECO:0000313" key="5">
    <source>
        <dbReference type="EMBL" id="CAA9522105.1"/>
    </source>
</evidence>
<dbReference type="EMBL" id="CADCVU010000219">
    <property type="protein sequence ID" value="CAA9522105.1"/>
    <property type="molecule type" value="Genomic_DNA"/>
</dbReference>
<dbReference type="GO" id="GO:0097367">
    <property type="term" value="F:carbohydrate derivative binding"/>
    <property type="evidence" value="ECO:0007669"/>
    <property type="project" value="InterPro"/>
</dbReference>
<dbReference type="GO" id="GO:0005975">
    <property type="term" value="P:carbohydrate metabolic process"/>
    <property type="evidence" value="ECO:0007669"/>
    <property type="project" value="InterPro"/>
</dbReference>
<dbReference type="AlphaFoldDB" id="A0A6J4THE1"/>
<dbReference type="Gene3D" id="3.40.50.10490">
    <property type="entry name" value="Glucose-6-phosphate isomerase like protein, domain 1"/>
    <property type="match status" value="2"/>
</dbReference>
<dbReference type="Pfam" id="PF10432">
    <property type="entry name" value="bact-PGI_C"/>
    <property type="match status" value="1"/>
</dbReference>
<dbReference type="GO" id="GO:1901135">
    <property type="term" value="P:carbohydrate derivative metabolic process"/>
    <property type="evidence" value="ECO:0007669"/>
    <property type="project" value="InterPro"/>
</dbReference>
<protein>
    <submittedName>
        <fullName evidence="5">Glucose-6-phosphate isomerase, archaeal II / Mannose-6-phosphate isomerase, archaeal</fullName>
        <ecNumber evidence="5">5.3.1.8</ecNumber>
        <ecNumber evidence="5">5.3.1.9</ecNumber>
    </submittedName>
</protein>
<dbReference type="InterPro" id="IPR046348">
    <property type="entry name" value="SIS_dom_sf"/>
</dbReference>
<dbReference type="NCBIfam" id="TIGR02128">
    <property type="entry name" value="G6PI_arch"/>
    <property type="match status" value="1"/>
</dbReference>
<dbReference type="GO" id="GO:0004347">
    <property type="term" value="F:glucose-6-phosphate isomerase activity"/>
    <property type="evidence" value="ECO:0007669"/>
    <property type="project" value="UniProtKB-EC"/>
</dbReference>
<evidence type="ECO:0000256" key="1">
    <source>
        <dbReference type="ARBA" id="ARBA00010523"/>
    </source>
</evidence>
<dbReference type="InterPro" id="IPR001347">
    <property type="entry name" value="SIS_dom"/>
</dbReference>
<dbReference type="InterPro" id="IPR019490">
    <property type="entry name" value="Glu6P/Mann6P_isomerase_C"/>
</dbReference>
<feature type="domain" description="SIS" evidence="4">
    <location>
        <begin position="55"/>
        <end position="193"/>
    </location>
</feature>
<name>A0A6J4THE1_9ACTN</name>
<accession>A0A6J4THE1</accession>
<organism evidence="5">
    <name type="scientific">uncultured Solirubrobacterales bacterium</name>
    <dbReference type="NCBI Taxonomy" id="768556"/>
    <lineage>
        <taxon>Bacteria</taxon>
        <taxon>Bacillati</taxon>
        <taxon>Actinomycetota</taxon>
        <taxon>Thermoleophilia</taxon>
        <taxon>Solirubrobacterales</taxon>
        <taxon>environmental samples</taxon>
    </lineage>
</organism>
<evidence type="ECO:0000256" key="2">
    <source>
        <dbReference type="ARBA" id="ARBA00023235"/>
    </source>
</evidence>
<feature type="region of interest" description="Disordered" evidence="3">
    <location>
        <begin position="1"/>
        <end position="20"/>
    </location>
</feature>
<gene>
    <name evidence="5" type="ORF">AVDCRST_MAG45-2567</name>
</gene>
<dbReference type="SUPFAM" id="SSF53697">
    <property type="entry name" value="SIS domain"/>
    <property type="match status" value="1"/>
</dbReference>
<evidence type="ECO:0000256" key="3">
    <source>
        <dbReference type="SAM" id="MobiDB-lite"/>
    </source>
</evidence>
<evidence type="ECO:0000259" key="4">
    <source>
        <dbReference type="PROSITE" id="PS51464"/>
    </source>
</evidence>
<sequence length="376" mass="39019">MSERTPVRSPAAQAPPFSGGGRLDRAAVEVVDRLALVRDVEAQPHQIEDALWRVESARLAPGDRPGGLIVCGMGGSAIGGDLAAAAVGARRRAPMRTVRRAALEPAISREALVLCASYSGETEETLACFADAGAAGAERVVLTTGGRLAAAARAEGVPVIGVPAGMQPRAAVAYMFVGALECAALCGAAPSLRGEAEEASERLRRLVGEWGPDAPEDALPKRLARRLAGHLPVIYGAAATAAVALRWKTQVNENAKLPAFSAELPEADHNELNAWEGAPGLAPLAAIFLDDGGADDALRRRVALTAREIGAFASALEEVPAFGSTPVERVAAGVLLGDFVSVYLAVLRGVDPTPVEAIERFKRALASAEDAERRLG</sequence>
<reference evidence="5" key="1">
    <citation type="submission" date="2020-02" db="EMBL/GenBank/DDBJ databases">
        <authorList>
            <person name="Meier V. D."/>
        </authorList>
    </citation>
    <scope>NUCLEOTIDE SEQUENCE</scope>
    <source>
        <strain evidence="5">AVDCRST_MAG45</strain>
    </source>
</reference>
<dbReference type="EC" id="5.3.1.8" evidence="5"/>
<dbReference type="GO" id="GO:0004476">
    <property type="term" value="F:mannose-6-phosphate isomerase activity"/>
    <property type="evidence" value="ECO:0007669"/>
    <property type="project" value="UniProtKB-EC"/>
</dbReference>
<dbReference type="PROSITE" id="PS51464">
    <property type="entry name" value="SIS"/>
    <property type="match status" value="1"/>
</dbReference>